<reference evidence="8 9" key="1">
    <citation type="submission" date="2019-07" db="EMBL/GenBank/DDBJ databases">
        <title>Genomes of Cafeteria roenbergensis.</title>
        <authorList>
            <person name="Fischer M.G."/>
            <person name="Hackl T."/>
            <person name="Roman M."/>
        </authorList>
    </citation>
    <scope>NUCLEOTIDE SEQUENCE [LARGE SCALE GENOMIC DNA]</scope>
    <source>
        <strain evidence="4 9">BVI</strain>
        <strain evidence="5 11">Cflag</strain>
        <strain evidence="7 8">E4-10P</strain>
        <strain evidence="6 10">RCC970-E3</strain>
    </source>
</reference>
<dbReference type="OMA" id="DVCDQVH"/>
<dbReference type="Gene3D" id="6.10.140.1070">
    <property type="match status" value="2"/>
</dbReference>
<dbReference type="Proteomes" id="UP000322899">
    <property type="component" value="Unassembled WGS sequence"/>
</dbReference>
<dbReference type="Proteomes" id="UP000323011">
    <property type="component" value="Unassembled WGS sequence"/>
</dbReference>
<dbReference type="CDD" id="cd01896">
    <property type="entry name" value="DRG"/>
    <property type="match status" value="1"/>
</dbReference>
<evidence type="ECO:0000259" key="3">
    <source>
        <dbReference type="PROSITE" id="PS51710"/>
    </source>
</evidence>
<dbReference type="InterPro" id="IPR027417">
    <property type="entry name" value="P-loop_NTPase"/>
</dbReference>
<dbReference type="OrthoDB" id="603at2759"/>
<dbReference type="EMBL" id="VLTN01000010">
    <property type="protein sequence ID" value="KAA0154664.1"/>
    <property type="molecule type" value="Genomic_DNA"/>
</dbReference>
<dbReference type="PROSITE" id="PS00905">
    <property type="entry name" value="GTP1_OBG"/>
    <property type="match status" value="1"/>
</dbReference>
<dbReference type="PROSITE" id="PS51710">
    <property type="entry name" value="G_OBG"/>
    <property type="match status" value="1"/>
</dbReference>
<evidence type="ECO:0000313" key="7">
    <source>
        <dbReference type="EMBL" id="KAA0172586.1"/>
    </source>
</evidence>
<evidence type="ECO:0000313" key="10">
    <source>
        <dbReference type="Proteomes" id="UP000324907"/>
    </source>
</evidence>
<dbReference type="InterPro" id="IPR012676">
    <property type="entry name" value="TGS-like"/>
</dbReference>
<evidence type="ECO:0000313" key="11">
    <source>
        <dbReference type="Proteomes" id="UP000325113"/>
    </source>
</evidence>
<evidence type="ECO:0000313" key="4">
    <source>
        <dbReference type="EMBL" id="KAA0154664.1"/>
    </source>
</evidence>
<dbReference type="FunFam" id="3.40.50.300:FF:001436">
    <property type="entry name" value="Developmentally-regulated GTP-binding protein"/>
    <property type="match status" value="1"/>
</dbReference>
<dbReference type="NCBIfam" id="TIGR00231">
    <property type="entry name" value="small_GTP"/>
    <property type="match status" value="1"/>
</dbReference>
<dbReference type="Gene3D" id="3.10.20.30">
    <property type="match status" value="1"/>
</dbReference>
<dbReference type="GO" id="GO:0003924">
    <property type="term" value="F:GTPase activity"/>
    <property type="evidence" value="ECO:0007669"/>
    <property type="project" value="InterPro"/>
</dbReference>
<dbReference type="InterPro" id="IPR006073">
    <property type="entry name" value="GTP-bd"/>
</dbReference>
<evidence type="ECO:0000256" key="1">
    <source>
        <dbReference type="ARBA" id="ARBA00022741"/>
    </source>
</evidence>
<dbReference type="InterPro" id="IPR004095">
    <property type="entry name" value="TGS"/>
</dbReference>
<dbReference type="InterPro" id="IPR006074">
    <property type="entry name" value="GTP1-OBG_CS"/>
</dbReference>
<dbReference type="Pfam" id="PF02824">
    <property type="entry name" value="TGS"/>
    <property type="match status" value="1"/>
</dbReference>
<dbReference type="Proteomes" id="UP000324907">
    <property type="component" value="Unassembled WGS sequence"/>
</dbReference>
<dbReference type="InterPro" id="IPR005225">
    <property type="entry name" value="Small_GTP-bd"/>
</dbReference>
<dbReference type="SUPFAM" id="SSF81271">
    <property type="entry name" value="TGS-like"/>
    <property type="match status" value="1"/>
</dbReference>
<dbReference type="EMBL" id="VLTO01000046">
    <property type="protein sequence ID" value="KAA0172586.1"/>
    <property type="molecule type" value="Genomic_DNA"/>
</dbReference>
<organism evidence="7 8">
    <name type="scientific">Cafeteria roenbergensis</name>
    <name type="common">Marine flagellate</name>
    <dbReference type="NCBI Taxonomy" id="33653"/>
    <lineage>
        <taxon>Eukaryota</taxon>
        <taxon>Sar</taxon>
        <taxon>Stramenopiles</taxon>
        <taxon>Bigyra</taxon>
        <taxon>Opalozoa</taxon>
        <taxon>Bicosoecida</taxon>
        <taxon>Cafeteriaceae</taxon>
        <taxon>Cafeteria</taxon>
    </lineage>
</organism>
<feature type="domain" description="OBG-type G" evidence="3">
    <location>
        <begin position="63"/>
        <end position="293"/>
    </location>
</feature>
<gene>
    <name evidence="7" type="ORF">FNF27_05940</name>
    <name evidence="6" type="ORF">FNF28_04125</name>
    <name evidence="4" type="ORF">FNF29_02194</name>
    <name evidence="5" type="ORF">FNF31_05213</name>
</gene>
<keyword evidence="9" id="KW-1185">Reference proteome</keyword>
<protein>
    <recommendedName>
        <fullName evidence="3">OBG-type G domain-containing protein</fullName>
    </recommendedName>
</protein>
<dbReference type="EMBL" id="VLTL01000063">
    <property type="protein sequence ID" value="KAA0163735.1"/>
    <property type="molecule type" value="Genomic_DNA"/>
</dbReference>
<keyword evidence="2" id="KW-0342">GTP-binding</keyword>
<keyword evidence="1" id="KW-0547">Nucleotide-binding</keyword>
<sequence length="408" mass="44706">MPVIDKIKEIEHEMARTQKNKATEGHLGLLKAKLAKLRATLIEEKKGSGGGGEGFNVARSGDARVALIGFPSVGKSSLLGHVTDTKSETAAYEFTTLTCVPGNLYHKGCRIQLLDLPGIIEGASEGKGRGREVIAVARSSDLVMMVLDAGKEGAKNHRGILEKELEKVGLRLNKSPPDIVLKMRKTGGIKFASTVPLTRLGDDPERTVTNILREFRVSSATILIREDVSVDDVIDVIEGNRTYVRCIYVYSKIDTVSIEDVDHLARLPNSLVCSVYKDLGFPDILETMWSYLGLCRIYTKKKGSPPDLKDPVVLTQGRGGRNIEAFCRQIHSSLLTDFNYALVWGKSAKHSPQHCGLKHALHDEDVVQIVTRTVAQQKADAAGYAARAQAAYDEYKAKKKIKAKGLRS</sequence>
<dbReference type="AlphaFoldDB" id="A0A5A8E4F0"/>
<evidence type="ECO:0000313" key="9">
    <source>
        <dbReference type="Proteomes" id="UP000323011"/>
    </source>
</evidence>
<proteinExistence type="predicted"/>
<dbReference type="InterPro" id="IPR045001">
    <property type="entry name" value="DRG"/>
</dbReference>
<dbReference type="GO" id="GO:0005525">
    <property type="term" value="F:GTP binding"/>
    <property type="evidence" value="ECO:0007669"/>
    <property type="project" value="UniProtKB-KW"/>
</dbReference>
<dbReference type="PANTHER" id="PTHR43127">
    <property type="entry name" value="DEVELOPMENTALLY-REGULATED GTP-BINDING PROTEIN 2"/>
    <property type="match status" value="1"/>
</dbReference>
<dbReference type="PRINTS" id="PR00326">
    <property type="entry name" value="GTP1OBG"/>
</dbReference>
<dbReference type="InterPro" id="IPR031167">
    <property type="entry name" value="G_OBG"/>
</dbReference>
<comment type="caution">
    <text evidence="7">The sequence shown here is derived from an EMBL/GenBank/DDBJ whole genome shotgun (WGS) entry which is preliminary data.</text>
</comment>
<evidence type="ECO:0000313" key="5">
    <source>
        <dbReference type="EMBL" id="KAA0158802.1"/>
    </source>
</evidence>
<evidence type="ECO:0000313" key="6">
    <source>
        <dbReference type="EMBL" id="KAA0163735.1"/>
    </source>
</evidence>
<dbReference type="Pfam" id="PF16897">
    <property type="entry name" value="MMR_HSR1_Xtn"/>
    <property type="match status" value="1"/>
</dbReference>
<evidence type="ECO:0000256" key="2">
    <source>
        <dbReference type="ARBA" id="ARBA00023134"/>
    </source>
</evidence>
<dbReference type="InterPro" id="IPR031662">
    <property type="entry name" value="GTP-binding_2"/>
</dbReference>
<dbReference type="InterPro" id="IPR012675">
    <property type="entry name" value="Beta-grasp_dom_sf"/>
</dbReference>
<dbReference type="Proteomes" id="UP000325113">
    <property type="component" value="Unassembled WGS sequence"/>
</dbReference>
<dbReference type="FunFam" id="3.10.20.30:FF:000003">
    <property type="entry name" value="Developmentally-regulated GTP-binding protein 1"/>
    <property type="match status" value="1"/>
</dbReference>
<name>A0A5A8E4F0_CAFRO</name>
<dbReference type="SUPFAM" id="SSF52540">
    <property type="entry name" value="P-loop containing nucleoside triphosphate hydrolases"/>
    <property type="match status" value="1"/>
</dbReference>
<dbReference type="Pfam" id="PF01926">
    <property type="entry name" value="MMR_HSR1"/>
    <property type="match status" value="1"/>
</dbReference>
<accession>A0A5A8E4F0</accession>
<evidence type="ECO:0000313" key="8">
    <source>
        <dbReference type="Proteomes" id="UP000322899"/>
    </source>
</evidence>
<dbReference type="EMBL" id="VLTM01000062">
    <property type="protein sequence ID" value="KAA0158802.1"/>
    <property type="molecule type" value="Genomic_DNA"/>
</dbReference>